<dbReference type="SUPFAM" id="SSF82615">
    <property type="entry name" value="Polo-box domain"/>
    <property type="match status" value="1"/>
</dbReference>
<evidence type="ECO:0000256" key="4">
    <source>
        <dbReference type="ARBA" id="ARBA00022777"/>
    </source>
</evidence>
<evidence type="ECO:0000256" key="5">
    <source>
        <dbReference type="ARBA" id="ARBA00022840"/>
    </source>
</evidence>
<evidence type="ECO:0000256" key="2">
    <source>
        <dbReference type="ARBA" id="ARBA00022679"/>
    </source>
</evidence>
<protein>
    <recommendedName>
        <fullName evidence="6">Protein kinase domain-containing protein</fullName>
    </recommendedName>
</protein>
<dbReference type="EMBL" id="FN653020">
    <property type="protein sequence ID" value="CBY22981.1"/>
    <property type="molecule type" value="Genomic_DNA"/>
</dbReference>
<dbReference type="GO" id="GO:0005634">
    <property type="term" value="C:nucleus"/>
    <property type="evidence" value="ECO:0007669"/>
    <property type="project" value="TreeGrafter"/>
</dbReference>
<dbReference type="PROSITE" id="PS00108">
    <property type="entry name" value="PROTEIN_KINASE_ST"/>
    <property type="match status" value="1"/>
</dbReference>
<proteinExistence type="predicted"/>
<dbReference type="InParanoid" id="E4X0U6"/>
<dbReference type="Gene3D" id="3.30.1120.30">
    <property type="entry name" value="POLO box domain"/>
    <property type="match status" value="1"/>
</dbReference>
<organism evidence="7">
    <name type="scientific">Oikopleura dioica</name>
    <name type="common">Tunicate</name>
    <dbReference type="NCBI Taxonomy" id="34765"/>
    <lineage>
        <taxon>Eukaryota</taxon>
        <taxon>Metazoa</taxon>
        <taxon>Chordata</taxon>
        <taxon>Tunicata</taxon>
        <taxon>Appendicularia</taxon>
        <taxon>Copelata</taxon>
        <taxon>Oikopleuridae</taxon>
        <taxon>Oikopleura</taxon>
    </lineage>
</organism>
<evidence type="ECO:0000259" key="6">
    <source>
        <dbReference type="PROSITE" id="PS50011"/>
    </source>
</evidence>
<dbReference type="PANTHER" id="PTHR24345:SF91">
    <property type="entry name" value="SERINE_THREONINE-PROTEIN KINASE PLK4"/>
    <property type="match status" value="1"/>
</dbReference>
<dbReference type="PANTHER" id="PTHR24345">
    <property type="entry name" value="SERINE/THREONINE-PROTEIN KINASE PLK"/>
    <property type="match status" value="1"/>
</dbReference>
<dbReference type="InterPro" id="IPR011009">
    <property type="entry name" value="Kinase-like_dom_sf"/>
</dbReference>
<sequence length="480" mass="54780">MVLDYCETGSLSAYAKQFDNRILGFELSASIIRQVLLGLNYLHQREIIHRDIKPANILLSLGRCMIADFGLAVEKHEKEFIICGTPNYISPEVEGRSGFAYNPPDTLQKRIKDLALTQHRPETSEISRDFIRQIIVRDPKQRATIDALLNHRAVTNELLSEVSNKSNSQRLTNNNKMKSPSVYFTPEKMDVELFQGGSAKRYRDSPMLPRKRQDNPNLPLYIIKFIDNQTYIGLGYLISNGDCGVWKAGGFQALELARDRSLEIRYRGERWTKIPDWYLRDNPNCLDHSIDELKESSSMLIGISSLKFGGTHNSASSVEVSPFFIIKSKIDNELHFKTLRIKMEKLQNGVTCLLGRVSMHSSVHLVHTKRLGNKAIIFYFSNGNYQVNFFSPSMKLVGCKDGICLVDHQRQKYFLSWDKLNDLGRIVIDTDKAIDQEVYLANQEYAHKELLIHRKQAGRNGGGHDCIALNCRLLDKIVLL</sequence>
<dbReference type="Gene3D" id="1.10.510.10">
    <property type="entry name" value="Transferase(Phosphotransferase) domain 1"/>
    <property type="match status" value="1"/>
</dbReference>
<keyword evidence="3" id="KW-0547">Nucleotide-binding</keyword>
<dbReference type="Proteomes" id="UP000001307">
    <property type="component" value="Unassembled WGS sequence"/>
</dbReference>
<dbReference type="InterPro" id="IPR000719">
    <property type="entry name" value="Prot_kinase_dom"/>
</dbReference>
<dbReference type="Pfam" id="PF00069">
    <property type="entry name" value="Pkinase"/>
    <property type="match status" value="1"/>
</dbReference>
<dbReference type="InterPro" id="IPR036947">
    <property type="entry name" value="POLO_box_dom_sf"/>
</dbReference>
<dbReference type="GO" id="GO:0005524">
    <property type="term" value="F:ATP binding"/>
    <property type="evidence" value="ECO:0007669"/>
    <property type="project" value="UniProtKB-KW"/>
</dbReference>
<dbReference type="PROSITE" id="PS50011">
    <property type="entry name" value="PROTEIN_KINASE_DOM"/>
    <property type="match status" value="1"/>
</dbReference>
<dbReference type="SUPFAM" id="SSF56112">
    <property type="entry name" value="Protein kinase-like (PK-like)"/>
    <property type="match status" value="1"/>
</dbReference>
<name>E4X0U6_OIKDI</name>
<dbReference type="GO" id="GO:0004674">
    <property type="term" value="F:protein serine/threonine kinase activity"/>
    <property type="evidence" value="ECO:0007669"/>
    <property type="project" value="UniProtKB-KW"/>
</dbReference>
<keyword evidence="5" id="KW-0067">ATP-binding</keyword>
<reference evidence="7" key="1">
    <citation type="journal article" date="2010" name="Science">
        <title>Plasticity of animal genome architecture unmasked by rapid evolution of a pelagic tunicate.</title>
        <authorList>
            <person name="Denoeud F."/>
            <person name="Henriet S."/>
            <person name="Mungpakdee S."/>
            <person name="Aury J.M."/>
            <person name="Da Silva C."/>
            <person name="Brinkmann H."/>
            <person name="Mikhaleva J."/>
            <person name="Olsen L.C."/>
            <person name="Jubin C."/>
            <person name="Canestro C."/>
            <person name="Bouquet J.M."/>
            <person name="Danks G."/>
            <person name="Poulain J."/>
            <person name="Campsteijn C."/>
            <person name="Adamski M."/>
            <person name="Cross I."/>
            <person name="Yadetie F."/>
            <person name="Muffato M."/>
            <person name="Louis A."/>
            <person name="Butcher S."/>
            <person name="Tsagkogeorga G."/>
            <person name="Konrad A."/>
            <person name="Singh S."/>
            <person name="Jensen M.F."/>
            <person name="Cong E.H."/>
            <person name="Eikeseth-Otteraa H."/>
            <person name="Noel B."/>
            <person name="Anthouard V."/>
            <person name="Porcel B.M."/>
            <person name="Kachouri-Lafond R."/>
            <person name="Nishino A."/>
            <person name="Ugolini M."/>
            <person name="Chourrout P."/>
            <person name="Nishida H."/>
            <person name="Aasland R."/>
            <person name="Huzurbazar S."/>
            <person name="Westhof E."/>
            <person name="Delsuc F."/>
            <person name="Lehrach H."/>
            <person name="Reinhardt R."/>
            <person name="Weissenbach J."/>
            <person name="Roy S.W."/>
            <person name="Artiguenave F."/>
            <person name="Postlethwait J.H."/>
            <person name="Manak J.R."/>
            <person name="Thompson E.M."/>
            <person name="Jaillon O."/>
            <person name="Du Pasquier L."/>
            <person name="Boudinot P."/>
            <person name="Liberles D.A."/>
            <person name="Volff J.N."/>
            <person name="Philippe H."/>
            <person name="Lenhard B."/>
            <person name="Roest Crollius H."/>
            <person name="Wincker P."/>
            <person name="Chourrout D."/>
        </authorList>
    </citation>
    <scope>NUCLEOTIDE SEQUENCE [LARGE SCALE GENOMIC DNA]</scope>
</reference>
<dbReference type="SMART" id="SM00220">
    <property type="entry name" value="S_TKc"/>
    <property type="match status" value="1"/>
</dbReference>
<keyword evidence="8" id="KW-1185">Reference proteome</keyword>
<dbReference type="AlphaFoldDB" id="E4X0U6"/>
<accession>E4X0U6</accession>
<evidence type="ECO:0000313" key="8">
    <source>
        <dbReference type="Proteomes" id="UP000001307"/>
    </source>
</evidence>
<evidence type="ECO:0000256" key="3">
    <source>
        <dbReference type="ARBA" id="ARBA00022741"/>
    </source>
</evidence>
<dbReference type="InterPro" id="IPR008271">
    <property type="entry name" value="Ser/Thr_kinase_AS"/>
</dbReference>
<feature type="domain" description="Protein kinase" evidence="6">
    <location>
        <begin position="1"/>
        <end position="154"/>
    </location>
</feature>
<dbReference type="OrthoDB" id="68483at2759"/>
<gene>
    <name evidence="7" type="ORF">GSOID_T00014904001</name>
</gene>
<keyword evidence="2" id="KW-0808">Transferase</keyword>
<keyword evidence="1" id="KW-0723">Serine/threonine-protein kinase</keyword>
<evidence type="ECO:0000313" key="7">
    <source>
        <dbReference type="EMBL" id="CBY22981.1"/>
    </source>
</evidence>
<keyword evidence="4" id="KW-0418">Kinase</keyword>
<evidence type="ECO:0000256" key="1">
    <source>
        <dbReference type="ARBA" id="ARBA00022527"/>
    </source>
</evidence>